<dbReference type="EMBL" id="PZKL01000045">
    <property type="protein sequence ID" value="PTH79078.1"/>
    <property type="molecule type" value="Genomic_DNA"/>
</dbReference>
<organism evidence="2 3">
    <name type="scientific">Aeromonas veronii</name>
    <dbReference type="NCBI Taxonomy" id="654"/>
    <lineage>
        <taxon>Bacteria</taxon>
        <taxon>Pseudomonadati</taxon>
        <taxon>Pseudomonadota</taxon>
        <taxon>Gammaproteobacteria</taxon>
        <taxon>Aeromonadales</taxon>
        <taxon>Aeromonadaceae</taxon>
        <taxon>Aeromonas</taxon>
    </lineage>
</organism>
<gene>
    <name evidence="2" type="ORF">DAA48_21815</name>
</gene>
<feature type="transmembrane region" description="Helical" evidence="1">
    <location>
        <begin position="52"/>
        <end position="70"/>
    </location>
</feature>
<evidence type="ECO:0000313" key="3">
    <source>
        <dbReference type="Proteomes" id="UP000241986"/>
    </source>
</evidence>
<accession>A0A2T4MWX1</accession>
<evidence type="ECO:0000256" key="1">
    <source>
        <dbReference type="SAM" id="Phobius"/>
    </source>
</evidence>
<dbReference type="Proteomes" id="UP000241986">
    <property type="component" value="Unassembled WGS sequence"/>
</dbReference>
<comment type="caution">
    <text evidence="2">The sequence shown here is derived from an EMBL/GenBank/DDBJ whole genome shotgun (WGS) entry which is preliminary data.</text>
</comment>
<protein>
    <submittedName>
        <fullName evidence="2">Uncharacterized protein</fullName>
    </submittedName>
</protein>
<keyword evidence="1" id="KW-0812">Transmembrane</keyword>
<sequence>MMAINPVPFIYPVFIIIISALKSSPPFLAIYFILLISSFFIIYLYWAAITSFCSFITVSFFVVWAALHFMTARKPIIIM</sequence>
<keyword evidence="1" id="KW-1133">Transmembrane helix</keyword>
<keyword evidence="1" id="KW-0472">Membrane</keyword>
<dbReference type="AlphaFoldDB" id="A0A2T4MWX1"/>
<name>A0A2T4MWX1_AERVE</name>
<proteinExistence type="predicted"/>
<reference evidence="2 3" key="1">
    <citation type="submission" date="2018-03" db="EMBL/GenBank/DDBJ databases">
        <title>Aeromonas veronii whole genome sequencing and analysis.</title>
        <authorList>
            <person name="Xie H."/>
            <person name="Liu T."/>
            <person name="Wang K."/>
        </authorList>
    </citation>
    <scope>NUCLEOTIDE SEQUENCE [LARGE SCALE GENOMIC DNA]</scope>
    <source>
        <strain evidence="2 3">XH.VA.1</strain>
    </source>
</reference>
<evidence type="ECO:0000313" key="2">
    <source>
        <dbReference type="EMBL" id="PTH79078.1"/>
    </source>
</evidence>